<dbReference type="EC" id="3.4.11.9" evidence="4"/>
<dbReference type="Gene3D" id="3.40.350.10">
    <property type="entry name" value="Creatinase/prolidase N-terminal domain"/>
    <property type="match status" value="1"/>
</dbReference>
<protein>
    <recommendedName>
        <fullName evidence="10">Xaa-Pro aminopeptidase</fullName>
        <ecNumber evidence="4">3.4.11.9</ecNumber>
    </recommendedName>
    <alternativeName>
        <fullName evidence="11">Aminopeptidase P II</fullName>
    </alternativeName>
    <alternativeName>
        <fullName evidence="12">X-Pro aminopeptidase</fullName>
    </alternativeName>
</protein>
<dbReference type="GO" id="GO:0070006">
    <property type="term" value="F:metalloaminopeptidase activity"/>
    <property type="evidence" value="ECO:0007669"/>
    <property type="project" value="InterPro"/>
</dbReference>
<dbReference type="PROSITE" id="PS00491">
    <property type="entry name" value="PROLINE_PEPTIDASE"/>
    <property type="match status" value="1"/>
</dbReference>
<feature type="domain" description="Aminopeptidase P N-terminal" evidence="14">
    <location>
        <begin position="1"/>
        <end position="131"/>
    </location>
</feature>
<dbReference type="Pfam" id="PF05195">
    <property type="entry name" value="AMP_N"/>
    <property type="match status" value="1"/>
</dbReference>
<dbReference type="NCBIfam" id="NF008131">
    <property type="entry name" value="PRK10879.1"/>
    <property type="match status" value="1"/>
</dbReference>
<dbReference type="Pfam" id="PF00557">
    <property type="entry name" value="Peptidase_M24"/>
    <property type="match status" value="1"/>
</dbReference>
<dbReference type="PANTHER" id="PTHR43226">
    <property type="entry name" value="XAA-PRO AMINOPEPTIDASE 3"/>
    <property type="match status" value="1"/>
</dbReference>
<dbReference type="SUPFAM" id="SSF55920">
    <property type="entry name" value="Creatinase/aminopeptidase"/>
    <property type="match status" value="1"/>
</dbReference>
<keyword evidence="16" id="KW-1185">Reference proteome</keyword>
<dbReference type="InterPro" id="IPR007865">
    <property type="entry name" value="Aminopep_P_N"/>
</dbReference>
<dbReference type="InterPro" id="IPR000994">
    <property type="entry name" value="Pept_M24"/>
</dbReference>
<comment type="similarity">
    <text evidence="3 13">Belongs to the peptidase M24B family.</text>
</comment>
<dbReference type="RefSeq" id="WP_120354750.1">
    <property type="nucleotide sequence ID" value="NZ_RAQO01000005.1"/>
</dbReference>
<dbReference type="SMART" id="SM01011">
    <property type="entry name" value="AMP_N"/>
    <property type="match status" value="1"/>
</dbReference>
<dbReference type="SUPFAM" id="SSF53092">
    <property type="entry name" value="Creatinase/prolidase N-terminal domain"/>
    <property type="match status" value="1"/>
</dbReference>
<evidence type="ECO:0000256" key="3">
    <source>
        <dbReference type="ARBA" id="ARBA00008766"/>
    </source>
</evidence>
<comment type="cofactor">
    <cofactor evidence="2">
        <name>Mn(2+)</name>
        <dbReference type="ChEBI" id="CHEBI:29035"/>
    </cofactor>
</comment>
<dbReference type="GO" id="GO:0005829">
    <property type="term" value="C:cytosol"/>
    <property type="evidence" value="ECO:0007669"/>
    <property type="project" value="TreeGrafter"/>
</dbReference>
<dbReference type="EMBL" id="RAQO01000005">
    <property type="protein sequence ID" value="RKF18671.1"/>
    <property type="molecule type" value="Genomic_DNA"/>
</dbReference>
<name>A0A420EDC8_9ALTE</name>
<evidence type="ECO:0000256" key="10">
    <source>
        <dbReference type="ARBA" id="ARBA00069363"/>
    </source>
</evidence>
<evidence type="ECO:0000256" key="12">
    <source>
        <dbReference type="ARBA" id="ARBA00081411"/>
    </source>
</evidence>
<organism evidence="15 16">
    <name type="scientific">Alginatibacterium sediminis</name>
    <dbReference type="NCBI Taxonomy" id="2164068"/>
    <lineage>
        <taxon>Bacteria</taxon>
        <taxon>Pseudomonadati</taxon>
        <taxon>Pseudomonadota</taxon>
        <taxon>Gammaproteobacteria</taxon>
        <taxon>Alteromonadales</taxon>
        <taxon>Alteromonadaceae</taxon>
        <taxon>Alginatibacterium</taxon>
    </lineage>
</organism>
<dbReference type="GO" id="GO:0030145">
    <property type="term" value="F:manganese ion binding"/>
    <property type="evidence" value="ECO:0007669"/>
    <property type="project" value="InterPro"/>
</dbReference>
<keyword evidence="5" id="KW-0645">Protease</keyword>
<dbReference type="InterPro" id="IPR029149">
    <property type="entry name" value="Creatin/AminoP/Spt16_N"/>
</dbReference>
<keyword evidence="7 15" id="KW-0378">Hydrolase</keyword>
<dbReference type="InterPro" id="IPR001131">
    <property type="entry name" value="Peptidase_M24B_aminopep-P_CS"/>
</dbReference>
<evidence type="ECO:0000256" key="7">
    <source>
        <dbReference type="ARBA" id="ARBA00022801"/>
    </source>
</evidence>
<evidence type="ECO:0000256" key="6">
    <source>
        <dbReference type="ARBA" id="ARBA00022723"/>
    </source>
</evidence>
<evidence type="ECO:0000256" key="1">
    <source>
        <dbReference type="ARBA" id="ARBA00001424"/>
    </source>
</evidence>
<comment type="caution">
    <text evidence="15">The sequence shown here is derived from an EMBL/GenBank/DDBJ whole genome shotgun (WGS) entry which is preliminary data.</text>
</comment>
<evidence type="ECO:0000256" key="8">
    <source>
        <dbReference type="ARBA" id="ARBA00023049"/>
    </source>
</evidence>
<evidence type="ECO:0000256" key="4">
    <source>
        <dbReference type="ARBA" id="ARBA00012574"/>
    </source>
</evidence>
<evidence type="ECO:0000256" key="5">
    <source>
        <dbReference type="ARBA" id="ARBA00022670"/>
    </source>
</evidence>
<evidence type="ECO:0000259" key="14">
    <source>
        <dbReference type="SMART" id="SM01011"/>
    </source>
</evidence>
<evidence type="ECO:0000256" key="13">
    <source>
        <dbReference type="RuleBase" id="RU000590"/>
    </source>
</evidence>
<dbReference type="FunFam" id="3.90.230.10:FF:000002">
    <property type="entry name" value="Xaa-Pro aminopeptidase 3"/>
    <property type="match status" value="1"/>
</dbReference>
<dbReference type="InterPro" id="IPR052433">
    <property type="entry name" value="X-Pro_dipept-like"/>
</dbReference>
<evidence type="ECO:0000313" key="16">
    <source>
        <dbReference type="Proteomes" id="UP000286482"/>
    </source>
</evidence>
<dbReference type="GO" id="GO:0006508">
    <property type="term" value="P:proteolysis"/>
    <property type="evidence" value="ECO:0007669"/>
    <property type="project" value="UniProtKB-KW"/>
</dbReference>
<sequence>MFAQRREQLLAQMSENSAAVFFAAQEKTRSRDTEYSFRQDSDFYYFTGFTEPDACLILIKTATDQRSVIFNRAKDKLQEIWHGFRLGQEAAPKALGLDLSIAFEDIEQHLHLQLDGLDKVYTAQGRYPDCDVHLNSAIDKLRNGLRQGWNAPAQTEDWRPLVDEMRLVKSAAEIELMAQAGEISAQGHIRAMRDCKPGMLEFQLEANILHEFSKQGARFASYNTIVGGGANACCLHYTENNCLLESGDLVLIDAGAEYQYYAGDITRTLPVNGKFSPEQAKLYQIVLNAEEAAIAMLKPGVSIAQANRVALEIMVTGMVELGIMHGDVDMLIEEEAYKEFYMHGLGHWIGIDVHDVGDYQDAKRTRPLQAGNVITIEPGLYIASDANVPAAYQGMGIRIEDDILITQDGHRNLTASAPKSIADIETLMARV</sequence>
<dbReference type="CDD" id="cd01087">
    <property type="entry name" value="Prolidase"/>
    <property type="match status" value="1"/>
</dbReference>
<evidence type="ECO:0000256" key="9">
    <source>
        <dbReference type="ARBA" id="ARBA00023211"/>
    </source>
</evidence>
<dbReference type="OrthoDB" id="9806388at2"/>
<reference evidence="15 16" key="1">
    <citation type="submission" date="2018-09" db="EMBL/GenBank/DDBJ databases">
        <authorList>
            <person name="Wang Z."/>
        </authorList>
    </citation>
    <scope>NUCLEOTIDE SEQUENCE [LARGE SCALE GENOMIC DNA]</scope>
    <source>
        <strain evidence="15 16">ALS 81</strain>
    </source>
</reference>
<evidence type="ECO:0000313" key="15">
    <source>
        <dbReference type="EMBL" id="RKF18671.1"/>
    </source>
</evidence>
<gene>
    <name evidence="15" type="ORF">DBZ36_09720</name>
</gene>
<keyword evidence="8" id="KW-0482">Metalloprotease</keyword>
<dbReference type="InterPro" id="IPR036005">
    <property type="entry name" value="Creatinase/aminopeptidase-like"/>
</dbReference>
<keyword evidence="6 13" id="KW-0479">Metal-binding</keyword>
<accession>A0A420EDC8</accession>
<evidence type="ECO:0000256" key="11">
    <source>
        <dbReference type="ARBA" id="ARBA00075356"/>
    </source>
</evidence>
<comment type="catalytic activity">
    <reaction evidence="1">
        <text>Release of any N-terminal amino acid, including proline, that is linked to proline, even from a dipeptide or tripeptide.</text>
        <dbReference type="EC" id="3.4.11.9"/>
    </reaction>
</comment>
<dbReference type="AlphaFoldDB" id="A0A420EDC8"/>
<dbReference type="Gene3D" id="3.90.230.10">
    <property type="entry name" value="Creatinase/methionine aminopeptidase superfamily"/>
    <property type="match status" value="1"/>
</dbReference>
<dbReference type="Proteomes" id="UP000286482">
    <property type="component" value="Unassembled WGS sequence"/>
</dbReference>
<dbReference type="PANTHER" id="PTHR43226:SF4">
    <property type="entry name" value="XAA-PRO AMINOPEPTIDASE 3"/>
    <property type="match status" value="1"/>
</dbReference>
<evidence type="ECO:0000256" key="2">
    <source>
        <dbReference type="ARBA" id="ARBA00001936"/>
    </source>
</evidence>
<keyword evidence="9" id="KW-0464">Manganese</keyword>
<proteinExistence type="inferred from homology"/>
<keyword evidence="15" id="KW-0031">Aminopeptidase</keyword>